<proteinExistence type="predicted"/>
<evidence type="ECO:0000313" key="2">
    <source>
        <dbReference type="Proteomes" id="UP001374535"/>
    </source>
</evidence>
<dbReference type="AlphaFoldDB" id="A0AAQ3MJC4"/>
<sequence length="106" mass="12057">MVLHFTDQRHTLIRDPSPHRIAHNNSTPRVGSILAILIPIIRMTQIRVILLHEPDHSIIPKTNLLELILSEVIRIIPTTMRVFQSVEQRLRILLGSCTINAPPPTP</sequence>
<dbReference type="EMBL" id="CP144690">
    <property type="protein sequence ID" value="WVY92031.1"/>
    <property type="molecule type" value="Genomic_DNA"/>
</dbReference>
<dbReference type="Proteomes" id="UP001374535">
    <property type="component" value="Chromosome 11"/>
</dbReference>
<gene>
    <name evidence="1" type="ORF">V8G54_037545</name>
</gene>
<accession>A0AAQ3MJC4</accession>
<evidence type="ECO:0000313" key="1">
    <source>
        <dbReference type="EMBL" id="WVY92031.1"/>
    </source>
</evidence>
<reference evidence="1 2" key="1">
    <citation type="journal article" date="2023" name="Life. Sci Alliance">
        <title>Evolutionary insights into 3D genome organization and epigenetic landscape of Vigna mungo.</title>
        <authorList>
            <person name="Junaid A."/>
            <person name="Singh B."/>
            <person name="Bhatia S."/>
        </authorList>
    </citation>
    <scope>NUCLEOTIDE SEQUENCE [LARGE SCALE GENOMIC DNA]</scope>
    <source>
        <strain evidence="1">Urdbean</strain>
    </source>
</reference>
<keyword evidence="2" id="KW-1185">Reference proteome</keyword>
<name>A0AAQ3MJC4_VIGMU</name>
<organism evidence="1 2">
    <name type="scientific">Vigna mungo</name>
    <name type="common">Black gram</name>
    <name type="synonym">Phaseolus mungo</name>
    <dbReference type="NCBI Taxonomy" id="3915"/>
    <lineage>
        <taxon>Eukaryota</taxon>
        <taxon>Viridiplantae</taxon>
        <taxon>Streptophyta</taxon>
        <taxon>Embryophyta</taxon>
        <taxon>Tracheophyta</taxon>
        <taxon>Spermatophyta</taxon>
        <taxon>Magnoliopsida</taxon>
        <taxon>eudicotyledons</taxon>
        <taxon>Gunneridae</taxon>
        <taxon>Pentapetalae</taxon>
        <taxon>rosids</taxon>
        <taxon>fabids</taxon>
        <taxon>Fabales</taxon>
        <taxon>Fabaceae</taxon>
        <taxon>Papilionoideae</taxon>
        <taxon>50 kb inversion clade</taxon>
        <taxon>NPAAA clade</taxon>
        <taxon>indigoferoid/millettioid clade</taxon>
        <taxon>Phaseoleae</taxon>
        <taxon>Vigna</taxon>
    </lineage>
</organism>
<protein>
    <submittedName>
        <fullName evidence="1">Uncharacterized protein</fullName>
    </submittedName>
</protein>